<keyword evidence="1" id="KW-0812">Transmembrane</keyword>
<dbReference type="AlphaFoldDB" id="A0A2N3PWE3"/>
<gene>
    <name evidence="2" type="ORF">CWS72_10310</name>
</gene>
<keyword evidence="1" id="KW-1133">Transmembrane helix</keyword>
<dbReference type="Proteomes" id="UP000233293">
    <property type="component" value="Unassembled WGS sequence"/>
</dbReference>
<keyword evidence="3" id="KW-1185">Reference proteome</keyword>
<proteinExistence type="predicted"/>
<protein>
    <submittedName>
        <fullName evidence="2">Uncharacterized protein</fullName>
    </submittedName>
</protein>
<evidence type="ECO:0000313" key="3">
    <source>
        <dbReference type="Proteomes" id="UP000233293"/>
    </source>
</evidence>
<dbReference type="EMBL" id="PIUM01000009">
    <property type="protein sequence ID" value="PKU24717.1"/>
    <property type="molecule type" value="Genomic_DNA"/>
</dbReference>
<name>A0A2N3PWE3_9PROT</name>
<feature type="transmembrane region" description="Helical" evidence="1">
    <location>
        <begin position="73"/>
        <end position="94"/>
    </location>
</feature>
<dbReference type="RefSeq" id="WP_101250511.1">
    <property type="nucleotide sequence ID" value="NZ_PIUM01000009.1"/>
</dbReference>
<organism evidence="2 3">
    <name type="scientific">Telmatospirillum siberiense</name>
    <dbReference type="NCBI Taxonomy" id="382514"/>
    <lineage>
        <taxon>Bacteria</taxon>
        <taxon>Pseudomonadati</taxon>
        <taxon>Pseudomonadota</taxon>
        <taxon>Alphaproteobacteria</taxon>
        <taxon>Rhodospirillales</taxon>
        <taxon>Rhodospirillaceae</taxon>
        <taxon>Telmatospirillum</taxon>
    </lineage>
</organism>
<comment type="caution">
    <text evidence="2">The sequence shown here is derived from an EMBL/GenBank/DDBJ whole genome shotgun (WGS) entry which is preliminary data.</text>
</comment>
<evidence type="ECO:0000313" key="2">
    <source>
        <dbReference type="EMBL" id="PKU24717.1"/>
    </source>
</evidence>
<reference evidence="3" key="1">
    <citation type="submission" date="2017-12" db="EMBL/GenBank/DDBJ databases">
        <title>Draft genome sequence of Telmatospirillum siberiense 26-4b1T, an acidotolerant peatland alphaproteobacterium potentially involved in sulfur cycling.</title>
        <authorList>
            <person name="Hausmann B."/>
            <person name="Pjevac P."/>
            <person name="Schreck K."/>
            <person name="Herbold C.W."/>
            <person name="Daims H."/>
            <person name="Wagner M."/>
            <person name="Pester M."/>
            <person name="Loy A."/>
        </authorList>
    </citation>
    <scope>NUCLEOTIDE SEQUENCE [LARGE SCALE GENOMIC DNA]</scope>
    <source>
        <strain evidence="3">26-4b1</strain>
    </source>
</reference>
<evidence type="ECO:0000256" key="1">
    <source>
        <dbReference type="SAM" id="Phobius"/>
    </source>
</evidence>
<keyword evidence="1" id="KW-0472">Membrane</keyword>
<sequence length="105" mass="10670">MKRRKIKGPPVVVVADFARGFVATALLAAIQKEGGERPRSGRAVLRRAVQGGAALAAGTAVADALRRRRYADALLAAAGGGAGILAAELLLAPVDQSSDTGEPLI</sequence>
<accession>A0A2N3PWE3</accession>